<accession>A0A2S0K6W9</accession>
<keyword evidence="2" id="KW-0067">ATP-binding</keyword>
<organism evidence="2 3">
    <name type="scientific">Lysinibacillus sphaericus</name>
    <name type="common">Bacillus sphaericus</name>
    <dbReference type="NCBI Taxonomy" id="1421"/>
    <lineage>
        <taxon>Bacteria</taxon>
        <taxon>Bacillati</taxon>
        <taxon>Bacillota</taxon>
        <taxon>Bacilli</taxon>
        <taxon>Bacillales</taxon>
        <taxon>Bacillaceae</taxon>
        <taxon>Lysinibacillus</taxon>
    </lineage>
</organism>
<dbReference type="SUPFAM" id="SSF52540">
    <property type="entry name" value="P-loop containing nucleoside triphosphate hydrolases"/>
    <property type="match status" value="1"/>
</dbReference>
<dbReference type="Pfam" id="PF01695">
    <property type="entry name" value="IstB_IS21"/>
    <property type="match status" value="1"/>
</dbReference>
<dbReference type="NCBIfam" id="NF005378">
    <property type="entry name" value="PRK06921.1"/>
    <property type="match status" value="1"/>
</dbReference>
<proteinExistence type="predicted"/>
<gene>
    <name evidence="2" type="ORF">LS41612_10680</name>
</gene>
<feature type="domain" description="AAA+ ATPase" evidence="1">
    <location>
        <begin position="122"/>
        <end position="254"/>
    </location>
</feature>
<evidence type="ECO:0000259" key="1">
    <source>
        <dbReference type="SMART" id="SM00382"/>
    </source>
</evidence>
<dbReference type="GO" id="GO:0005524">
    <property type="term" value="F:ATP binding"/>
    <property type="evidence" value="ECO:0007669"/>
    <property type="project" value="UniProtKB-KW"/>
</dbReference>
<dbReference type="GO" id="GO:0006260">
    <property type="term" value="P:DNA replication"/>
    <property type="evidence" value="ECO:0007669"/>
    <property type="project" value="TreeGrafter"/>
</dbReference>
<dbReference type="AlphaFoldDB" id="A0A2S0K6W9"/>
<evidence type="ECO:0000313" key="2">
    <source>
        <dbReference type="EMBL" id="AVK99049.1"/>
    </source>
</evidence>
<dbReference type="EMBL" id="CP019980">
    <property type="protein sequence ID" value="AVK99049.1"/>
    <property type="molecule type" value="Genomic_DNA"/>
</dbReference>
<name>A0A2S0K6W9_LYSSH</name>
<keyword evidence="2" id="KW-0547">Nucleotide-binding</keyword>
<evidence type="ECO:0000313" key="3">
    <source>
        <dbReference type="Proteomes" id="UP000238825"/>
    </source>
</evidence>
<dbReference type="Proteomes" id="UP000238825">
    <property type="component" value="Chromosome"/>
</dbReference>
<dbReference type="InterPro" id="IPR027417">
    <property type="entry name" value="P-loop_NTPase"/>
</dbReference>
<dbReference type="PANTHER" id="PTHR30050">
    <property type="entry name" value="CHROMOSOMAL REPLICATION INITIATOR PROTEIN DNAA"/>
    <property type="match status" value="1"/>
</dbReference>
<dbReference type="CDD" id="cd00009">
    <property type="entry name" value="AAA"/>
    <property type="match status" value="1"/>
</dbReference>
<dbReference type="Gene3D" id="3.40.50.300">
    <property type="entry name" value="P-loop containing nucleotide triphosphate hydrolases"/>
    <property type="match status" value="1"/>
</dbReference>
<dbReference type="PANTHER" id="PTHR30050:SF10">
    <property type="entry name" value="PHAGE-LIKE ELEMENT PBSX PROTEIN XKDC"/>
    <property type="match status" value="1"/>
</dbReference>
<reference evidence="2 3" key="1">
    <citation type="submission" date="2017-03" db="EMBL/GenBank/DDBJ databases">
        <title>The whole genome sequencing and assembly of Lysinibacillus sphaericus DSM 28T strain.</title>
        <authorList>
            <person name="Lee Y.-J."/>
            <person name="Yi H."/>
            <person name="Bahn Y.-S."/>
            <person name="Kim J.F."/>
            <person name="Lee D.-W."/>
        </authorList>
    </citation>
    <scope>NUCLEOTIDE SEQUENCE [LARGE SCALE GENOMIC DNA]</scope>
    <source>
        <strain evidence="2 3">DSM 28</strain>
    </source>
</reference>
<dbReference type="InterPro" id="IPR002611">
    <property type="entry name" value="IstB_ATP-bd"/>
</dbReference>
<dbReference type="InterPro" id="IPR003593">
    <property type="entry name" value="AAA+_ATPase"/>
</dbReference>
<protein>
    <submittedName>
        <fullName evidence="2">ATP-binding protein</fullName>
    </submittedName>
</protein>
<sequence>MQEVLAKAQAKYQALLDEEAASINDKQYECTKCKDVGGLFEMKVDEDETSITYGKSFQIWVDCECEKNRIVSKLMKASEITEEFKAMTFDNFFTNGAPKVVQDMHLLATKYYADFEQIQKSKQNSIAYLGQPGSGKTHLLIALANLMMTEKHKSVLYFPFVEGFDDLRSDFEKLEAKMIRMKQVDILFIDDLFKPVTKQMKDGERIKVPQGSEWEIKQLYSVVNYRYMNHKPVFISSELTFDEMIVQMDEGLGTRFYQMCKQFFIHIDKDLGLNYRLK</sequence>
<dbReference type="SMART" id="SM00382">
    <property type="entry name" value="AAA"/>
    <property type="match status" value="1"/>
</dbReference>